<feature type="signal peptide" evidence="1">
    <location>
        <begin position="1"/>
        <end position="28"/>
    </location>
</feature>
<gene>
    <name evidence="2" type="ORF">HMPREF1555_00984</name>
</gene>
<evidence type="ECO:0000313" key="3">
    <source>
        <dbReference type="Proteomes" id="UP000016630"/>
    </source>
</evidence>
<evidence type="ECO:0000313" key="2">
    <source>
        <dbReference type="EMBL" id="ERJ66814.1"/>
    </source>
</evidence>
<reference evidence="2 3" key="1">
    <citation type="submission" date="2013-06" db="EMBL/GenBank/DDBJ databases">
        <authorList>
            <person name="Weinstock G."/>
            <person name="Sodergren E."/>
            <person name="Lobos E.A."/>
            <person name="Fulton L."/>
            <person name="Fulton R."/>
            <person name="Courtney L."/>
            <person name="Fronick C."/>
            <person name="O'Laughlin M."/>
            <person name="Godfrey J."/>
            <person name="Wilson R.M."/>
            <person name="Miner T."/>
            <person name="Farmer C."/>
            <person name="Delehaunty K."/>
            <person name="Cordes M."/>
            <person name="Minx P."/>
            <person name="Tomlinson C."/>
            <person name="Chen J."/>
            <person name="Wollam A."/>
            <person name="Pepin K.H."/>
            <person name="Bhonagiri V."/>
            <person name="Zhang X."/>
            <person name="Warren W."/>
            <person name="Mitreva M."/>
            <person name="Mardis E.R."/>
            <person name="Wilson R.K."/>
        </authorList>
    </citation>
    <scope>NUCLEOTIDE SEQUENCE [LARGE SCALE GENOMIC DNA]</scope>
    <source>
        <strain evidence="2 3">F0570</strain>
    </source>
</reference>
<proteinExistence type="predicted"/>
<dbReference type="Proteomes" id="UP000016630">
    <property type="component" value="Unassembled WGS sequence"/>
</dbReference>
<evidence type="ECO:0000256" key="1">
    <source>
        <dbReference type="SAM" id="SignalP"/>
    </source>
</evidence>
<protein>
    <submittedName>
        <fullName evidence="2">Uncharacterized protein</fullName>
    </submittedName>
</protein>
<dbReference type="PATRIC" id="fig|1227271.3.peg.856"/>
<dbReference type="AlphaFoldDB" id="A0A0E2LQU6"/>
<dbReference type="HOGENOM" id="CLU_1128261_0_0_10"/>
<name>A0A0E2LQU6_PORGN</name>
<accession>A0A0E2LQU6</accession>
<dbReference type="EMBL" id="AWUW01000069">
    <property type="protein sequence ID" value="ERJ66814.1"/>
    <property type="molecule type" value="Genomic_DNA"/>
</dbReference>
<organism evidence="2 3">
    <name type="scientific">Porphyromonas gingivalis F0570</name>
    <dbReference type="NCBI Taxonomy" id="1227271"/>
    <lineage>
        <taxon>Bacteria</taxon>
        <taxon>Pseudomonadati</taxon>
        <taxon>Bacteroidota</taxon>
        <taxon>Bacteroidia</taxon>
        <taxon>Bacteroidales</taxon>
        <taxon>Porphyromonadaceae</taxon>
        <taxon>Porphyromonas</taxon>
    </lineage>
</organism>
<keyword evidence="1" id="KW-0732">Signal</keyword>
<comment type="caution">
    <text evidence="2">The sequence shown here is derived from an EMBL/GenBank/DDBJ whole genome shotgun (WGS) entry which is preliminary data.</text>
</comment>
<feature type="chain" id="PRO_5002398872" evidence="1">
    <location>
        <begin position="29"/>
        <end position="249"/>
    </location>
</feature>
<sequence length="249" mass="26700">MNKKTKRNMRKIFISIALLAGFIAALNAQVVIKVGDAILDNNATVDITAFKTKDGTEEMVFEGMVINQSATPINVIGKITKQEMIGDGHFALCFGPWCMGPNVSVSPLVEALDGEGGYLSLHYTFPVSNEGHTGAFTFSCFPESGAPGTELATVNINFKYKGGGTGLTNIGLGRIALIQSGNTCTLQYNSNGKRLALEVYNLLGVKVFTSQLPAGSGSYTLPVRLQRGVHIFRITEGGKPAFVQKYLIK</sequence>